<accession>A0A7W7KMN4</accession>
<comment type="caution">
    <text evidence="2">The sequence shown here is derived from an EMBL/GenBank/DDBJ whole genome shotgun (WGS) entry which is preliminary data.</text>
</comment>
<dbReference type="PROSITE" id="PS51257">
    <property type="entry name" value="PROKAR_LIPOPROTEIN"/>
    <property type="match status" value="1"/>
</dbReference>
<evidence type="ECO:0000256" key="1">
    <source>
        <dbReference type="SAM" id="SignalP"/>
    </source>
</evidence>
<name>A0A7W7KMN4_PSENT</name>
<sequence>MKRNVLLACFALLALSGCDEAVKEKPQAQAVSEVPSLSTSDDGQQVVTFKDGASITLKGKLIRNVVFSNDSGKFQRYIFELDEQSMAIEGRVFATIVKAGYQRKVKTSNADTYAVHYQKRGYPAVGATYANLEGGKGDAAAKTRLTLLWRI</sequence>
<evidence type="ECO:0008006" key="4">
    <source>
        <dbReference type="Google" id="ProtNLM"/>
    </source>
</evidence>
<feature type="chain" id="PRO_5030971675" description="Lipoprotein" evidence="1">
    <location>
        <begin position="22"/>
        <end position="151"/>
    </location>
</feature>
<gene>
    <name evidence="2" type="ORF">HNP46_003980</name>
</gene>
<dbReference type="Proteomes" id="UP000566995">
    <property type="component" value="Unassembled WGS sequence"/>
</dbReference>
<evidence type="ECO:0000313" key="2">
    <source>
        <dbReference type="EMBL" id="MBB4865104.1"/>
    </source>
</evidence>
<organism evidence="2 3">
    <name type="scientific">Pseudomonas nitroreducens</name>
    <dbReference type="NCBI Taxonomy" id="46680"/>
    <lineage>
        <taxon>Bacteria</taxon>
        <taxon>Pseudomonadati</taxon>
        <taxon>Pseudomonadota</taxon>
        <taxon>Gammaproteobacteria</taxon>
        <taxon>Pseudomonadales</taxon>
        <taxon>Pseudomonadaceae</taxon>
        <taxon>Pseudomonas</taxon>
    </lineage>
</organism>
<evidence type="ECO:0000313" key="3">
    <source>
        <dbReference type="Proteomes" id="UP000566995"/>
    </source>
</evidence>
<dbReference type="AlphaFoldDB" id="A0A7W7KMN4"/>
<dbReference type="RefSeq" id="WP_184592205.1">
    <property type="nucleotide sequence ID" value="NZ_JACHLI010000016.1"/>
</dbReference>
<proteinExistence type="predicted"/>
<feature type="signal peptide" evidence="1">
    <location>
        <begin position="1"/>
        <end position="21"/>
    </location>
</feature>
<keyword evidence="1" id="KW-0732">Signal</keyword>
<dbReference type="EMBL" id="JACHLI010000016">
    <property type="protein sequence ID" value="MBB4865104.1"/>
    <property type="molecule type" value="Genomic_DNA"/>
</dbReference>
<reference evidence="2 3" key="1">
    <citation type="submission" date="2020-08" db="EMBL/GenBank/DDBJ databases">
        <title>Functional genomics of gut bacteria from endangered species of beetles.</title>
        <authorList>
            <person name="Carlos-Shanley C."/>
        </authorList>
    </citation>
    <scope>NUCLEOTIDE SEQUENCE [LARGE SCALE GENOMIC DNA]</scope>
    <source>
        <strain evidence="2 3">S00179</strain>
    </source>
</reference>
<protein>
    <recommendedName>
        <fullName evidence="4">Lipoprotein</fullName>
    </recommendedName>
</protein>